<dbReference type="Proteomes" id="UP001189429">
    <property type="component" value="Unassembled WGS sequence"/>
</dbReference>
<feature type="region of interest" description="Disordered" evidence="2">
    <location>
        <begin position="1709"/>
        <end position="1728"/>
    </location>
</feature>
<feature type="coiled-coil region" evidence="1">
    <location>
        <begin position="1750"/>
        <end position="1777"/>
    </location>
</feature>
<keyword evidence="1" id="KW-0175">Coiled coil</keyword>
<feature type="region of interest" description="Disordered" evidence="2">
    <location>
        <begin position="1108"/>
        <end position="1130"/>
    </location>
</feature>
<evidence type="ECO:0008006" key="5">
    <source>
        <dbReference type="Google" id="ProtNLM"/>
    </source>
</evidence>
<feature type="coiled-coil region" evidence="1">
    <location>
        <begin position="1967"/>
        <end position="2068"/>
    </location>
</feature>
<organism evidence="3 4">
    <name type="scientific">Prorocentrum cordatum</name>
    <dbReference type="NCBI Taxonomy" id="2364126"/>
    <lineage>
        <taxon>Eukaryota</taxon>
        <taxon>Sar</taxon>
        <taxon>Alveolata</taxon>
        <taxon>Dinophyceae</taxon>
        <taxon>Prorocentrales</taxon>
        <taxon>Prorocentraceae</taxon>
        <taxon>Prorocentrum</taxon>
    </lineage>
</organism>
<keyword evidence="4" id="KW-1185">Reference proteome</keyword>
<feature type="region of interest" description="Disordered" evidence="2">
    <location>
        <begin position="1801"/>
        <end position="1827"/>
    </location>
</feature>
<accession>A0ABN9VWZ6</accession>
<proteinExistence type="predicted"/>
<evidence type="ECO:0000256" key="1">
    <source>
        <dbReference type="SAM" id="Coils"/>
    </source>
</evidence>
<gene>
    <name evidence="3" type="ORF">PCOR1329_LOCUS62009</name>
</gene>
<feature type="compositionally biased region" description="Low complexity" evidence="2">
    <location>
        <begin position="2223"/>
        <end position="2233"/>
    </location>
</feature>
<feature type="compositionally biased region" description="Polar residues" evidence="2">
    <location>
        <begin position="1711"/>
        <end position="1724"/>
    </location>
</feature>
<evidence type="ECO:0000313" key="4">
    <source>
        <dbReference type="Proteomes" id="UP001189429"/>
    </source>
</evidence>
<sequence>MFPPWLGRVADVAGAELVSYLSRCPPCPSLPAPAGCNVSLVCPSIPPCPALPSVLGGPQWAQAPQPGLSCGPCPAPPTCPGEQVCRCWTLSFSLFLVGVLVARMATTQWVYVWYAGENKWHQHLNLGRIALSRSDHVIYTADGDMYIIQIQDNPDIQATRFGTYATPPVGLRRADVYGFRQEPTQAEVRQLVVEAEEVAGQECRRRAELIGDLQVLRGLKVLVPPGGAAAAGPAAPPPGPAVGLLRGRAAAAGATPRAGGVADVNDGVWRVAACVGDFRVGDEIVEHVPSPSHVGDRDLRLLPSGEALFVEFVTSAALPGFLQRAVGADARILPVTRNERGKRELTWSAMVELTNREEFDASDWGLPGPRTADWRMDYILNEGLGVEGHREHFRSIRKLAASDWGVQEHYQLSLQLEQALYIDMLDGSNLVSVETKFRRMQTIEFAHWDKAKDQESKGIGGKLSGVTRAHTAIMICPDLIEHVRAELEREGKLNKNLRLAREERESRDVTRAVDALNWLNDSSTHVGRDRSFTAGALSLAQRQCLTHISSSVEELGAPPRDLSPAEALRQLRVAGGGYCVEESPLGSYGPALVSLPDGKVPPVPLSDVWGDGGISKVELFVQQSLLPADVAAARLDAWSVKTPYSDPRLRCARDWEGFARDLHARNLVDFSLDDGVRVDAFFVKKKGGRLRMVIDCRRSNVVFADPAPVVLPTGDSFAALELDDPEGILNVEGVDLKDAFYHLELPIELRRYFVMRPILAGSVGVSSLGGSQVAPAAKLFPRLKVVPMGWSWALWWCQSIMERIAEQSGCPESQRLHDGRPAPGLSEFGHLQYVDNFVSFGYDRVAVRAAVARVAAELGRRGLVVALEDHAGEHEGTFNVLGWDIAASGRLSASGRRLWRARLAVRCLLRRGRCCGADIERILGHLIFIALVRREGLSLFEACFRFVQTSYHVEAPLPGGARTELAVWDGLAPLLWRDLKAGWSMDVGAVDASPWGLGACQSTWAPAAVKSVGRYCERWRFGRAERLPPRRRALAASQRALGQAIAAEVGDPASGGPGLVAFASAADALPAEPVGPPLERDLAEFPEHEYNIISTVKHDITDMPIISKSGKHDISKHDKHDISKHEISKHGINKHSVTDKHDISKIGQHGSSTHDTDISTFLPSHRRLGSCCPASRPSPGESAPPLPVQRKCDWHAGAGSPPESVAAEPAFVDLGSLATGPPGLAGPPRCSPGRACRAVRPPPGVQVLNAAAVRTARGREAYQVLYTAFVTWARSQQMALSSAADVDKAAVGYLRAMFNEGKHLTYANRLIAAIAWMRPEFSRHGQLRLPRAKQAAVGWKNLAPPKSRQALPIEVVFLIVNWILFQRSYEAALAARLLFEIYGRPGEIHKLRAVDLVPPLMSRGAAHRFWSLTLHAAEVGDVSKTNEFDNSVRLDLPRHQRLAASLDWMLARRWGAGWRASALAREGGAAGLPGSLFLISPADVSQEFRRAVTAFGLRRLGAAHLCQLRHAGPSHDSAASCRTLEEMRRRGRWRTWSSVRRYEKGSRLTEVLHPRLSAPVILELFSGHGGFARAAGAMGFWVLVWDLSLGEQYDLTRSENRAKINAWLRAGPLRARSAAMAEVSARPACGGQARACLARTCLPGPCAGAAAEAGGALQRLAEESQVVQLEARSEELILELENARRQAAFAQDLRAELVEVRRRAVRAQEGSRANSTFSSPSRWSRGSVREDDLVRADAACAALTTQRMATRRAESEEARSQEALEHLRQELRAAQHHGEELRGVQQDFQLELESVRQAQLRDAESFAERSASLEATTREREEEASARQDAVLKRLQQELRAAERAQQIGAEALTERDTSLDDARHELGQSHETLQQHEEASASREAVLESLRRDLLSEEKRAESEEAHSQEALEHLRQKLRAAQHHGEELRGAQQELQLELESVRQARHLDAESFAERSASLEATTREREEEALARQDAVLKKFQQELRAAEHAQQLGAEALSERDASLDDARRELGQSHAMLQQHEEASASREAVLESLRRDLLAEEKQAESENARSQEALQHLRQELRASHHHGVELRGVQQEFQLEFESMVQALARQDAVLKRLQQELRAAEHAQHIGAEALTERDASLENVRRELGQCHSTLQQHEEASASREAVLESLRRDLLAEEKRAESEKARSQVALQHLQQELRAAHTMARSCVEYSRSCSWSSSRRGRRGTLTRRPSPSGAPR</sequence>
<comment type="caution">
    <text evidence="3">The sequence shown here is derived from an EMBL/GenBank/DDBJ whole genome shotgun (WGS) entry which is preliminary data.</text>
</comment>
<name>A0ABN9VWZ6_9DINO</name>
<reference evidence="3" key="1">
    <citation type="submission" date="2023-10" db="EMBL/GenBank/DDBJ databases">
        <authorList>
            <person name="Chen Y."/>
            <person name="Shah S."/>
            <person name="Dougan E. K."/>
            <person name="Thang M."/>
            <person name="Chan C."/>
        </authorList>
    </citation>
    <scope>NUCLEOTIDE SEQUENCE [LARGE SCALE GENOMIC DNA]</scope>
</reference>
<dbReference type="SUPFAM" id="SSF56672">
    <property type="entry name" value="DNA/RNA polymerases"/>
    <property type="match status" value="1"/>
</dbReference>
<evidence type="ECO:0000256" key="2">
    <source>
        <dbReference type="SAM" id="MobiDB-lite"/>
    </source>
</evidence>
<protein>
    <recommendedName>
        <fullName evidence="5">DNA (cytosine-5-)-methyltransferase</fullName>
    </recommendedName>
</protein>
<feature type="coiled-coil region" evidence="1">
    <location>
        <begin position="2097"/>
        <end position="2191"/>
    </location>
</feature>
<feature type="compositionally biased region" description="Basic and acidic residues" evidence="2">
    <location>
        <begin position="1816"/>
        <end position="1827"/>
    </location>
</feature>
<dbReference type="EMBL" id="CAUYUJ010017818">
    <property type="protein sequence ID" value="CAK0878156.1"/>
    <property type="molecule type" value="Genomic_DNA"/>
</dbReference>
<evidence type="ECO:0000313" key="3">
    <source>
        <dbReference type="EMBL" id="CAK0878156.1"/>
    </source>
</evidence>
<feature type="compositionally biased region" description="Basic and acidic residues" evidence="2">
    <location>
        <begin position="1110"/>
        <end position="1129"/>
    </location>
</feature>
<feature type="region of interest" description="Disordered" evidence="2">
    <location>
        <begin position="2207"/>
        <end position="2233"/>
    </location>
</feature>
<dbReference type="InterPro" id="IPR043502">
    <property type="entry name" value="DNA/RNA_pol_sf"/>
</dbReference>